<dbReference type="PANTHER" id="PTHR10578">
    <property type="entry name" value="S -2-HYDROXY-ACID OXIDASE-RELATED"/>
    <property type="match status" value="1"/>
</dbReference>
<dbReference type="InterPro" id="IPR008259">
    <property type="entry name" value="FMN_hydac_DH_AS"/>
</dbReference>
<feature type="binding site" evidence="7">
    <location>
        <position position="136"/>
    </location>
    <ligand>
        <name>glyoxylate</name>
        <dbReference type="ChEBI" id="CHEBI:36655"/>
    </ligand>
</feature>
<dbReference type="CDD" id="cd03332">
    <property type="entry name" value="LMO_FMN"/>
    <property type="match status" value="1"/>
</dbReference>
<feature type="binding site" evidence="7">
    <location>
        <position position="31"/>
    </location>
    <ligand>
        <name>glyoxylate</name>
        <dbReference type="ChEBI" id="CHEBI:36655"/>
    </ligand>
</feature>
<evidence type="ECO:0000256" key="1">
    <source>
        <dbReference type="ARBA" id="ARBA00001917"/>
    </source>
</evidence>
<evidence type="ECO:0000256" key="2">
    <source>
        <dbReference type="ARBA" id="ARBA00022630"/>
    </source>
</evidence>
<keyword evidence="3 7" id="KW-0288">FMN</keyword>
<feature type="domain" description="FMN hydroxy acid dehydrogenase" evidence="8">
    <location>
        <begin position="5"/>
        <end position="378"/>
    </location>
</feature>
<feature type="binding site" evidence="7">
    <location>
        <position position="271"/>
    </location>
    <ligand>
        <name>FMN</name>
        <dbReference type="ChEBI" id="CHEBI:58210"/>
    </ligand>
</feature>
<dbReference type="SUPFAM" id="SSF51395">
    <property type="entry name" value="FMN-linked oxidoreductases"/>
    <property type="match status" value="1"/>
</dbReference>
<dbReference type="InterPro" id="IPR037396">
    <property type="entry name" value="FMN_HAD"/>
</dbReference>
<feature type="binding site" evidence="7">
    <location>
        <position position="134"/>
    </location>
    <ligand>
        <name>FMN</name>
        <dbReference type="ChEBI" id="CHEBI:58210"/>
    </ligand>
</feature>
<feature type="binding site" evidence="7">
    <location>
        <begin position="83"/>
        <end position="85"/>
    </location>
    <ligand>
        <name>FMN</name>
        <dbReference type="ChEBI" id="CHEBI:58210"/>
    </ligand>
</feature>
<sequence>MFLSTLPLVTTDPNKLEAQAKEHLSAKSYAYVAGGAGERATMDANRLAFRQWKLIPRMLRSSPVSLQTTLFGHTHPSPLILCPIGVQRIFYPDGECATARAAAAVRVPYTLSTAASSTIEQVADAMGDAHRWYQLYWPKTDEITISLLTRAKKAGYSVLVVTLDTPALAWRPWDLDQGYIPFVTGLGNEVGFSDPAFQRIFRAAHGKDPADDITAASLAWAQDVFSGRGHTWDDLRLLREHWSGPIVLKGIQHVDDARAAVEAGVDGIVVSNHGGRQVDGAIGSLSVLSEIVDAVGDKLTVLFDSGVRTGVDVIKALCLGAKGVLLGRPWVYGLAIGGQKGVEQVVKGLLADTEQSMGLAGIAGVDGCTRDMLRFVEYSGDRASSN</sequence>
<evidence type="ECO:0000256" key="4">
    <source>
        <dbReference type="ARBA" id="ARBA00023002"/>
    </source>
</evidence>
<dbReference type="GO" id="GO:0010181">
    <property type="term" value="F:FMN binding"/>
    <property type="evidence" value="ECO:0007669"/>
    <property type="project" value="InterPro"/>
</dbReference>
<feature type="binding site" evidence="7">
    <location>
        <position position="162"/>
    </location>
    <ligand>
        <name>FMN</name>
        <dbReference type="ChEBI" id="CHEBI:58210"/>
    </ligand>
</feature>
<feature type="binding site" evidence="7">
    <location>
        <position position="249"/>
    </location>
    <ligand>
        <name>FMN</name>
        <dbReference type="ChEBI" id="CHEBI:58210"/>
    </ligand>
</feature>
<dbReference type="InterPro" id="IPR000262">
    <property type="entry name" value="FMN-dep_DH"/>
</dbReference>
<evidence type="ECO:0000313" key="9">
    <source>
        <dbReference type="EMBL" id="KAF2404340.1"/>
    </source>
</evidence>
<dbReference type="AlphaFoldDB" id="A0A6G1I7S0"/>
<evidence type="ECO:0000256" key="7">
    <source>
        <dbReference type="PIRSR" id="PIRSR000138-2"/>
    </source>
</evidence>
<evidence type="ECO:0000259" key="8">
    <source>
        <dbReference type="PROSITE" id="PS51349"/>
    </source>
</evidence>
<proteinExistence type="inferred from homology"/>
<dbReference type="PIRSF" id="PIRSF000138">
    <property type="entry name" value="Al-hdrx_acd_dh"/>
    <property type="match status" value="1"/>
</dbReference>
<keyword evidence="10" id="KW-1185">Reference proteome</keyword>
<dbReference type="GO" id="GO:0016491">
    <property type="term" value="F:oxidoreductase activity"/>
    <property type="evidence" value="ECO:0007669"/>
    <property type="project" value="UniProtKB-KW"/>
</dbReference>
<dbReference type="InterPro" id="IPR013785">
    <property type="entry name" value="Aldolase_TIM"/>
</dbReference>
<evidence type="ECO:0000256" key="6">
    <source>
        <dbReference type="PIRSR" id="PIRSR000138-1"/>
    </source>
</evidence>
<evidence type="ECO:0000313" key="10">
    <source>
        <dbReference type="Proteomes" id="UP000799640"/>
    </source>
</evidence>
<keyword evidence="2 7" id="KW-0285">Flavoprotein</keyword>
<feature type="binding site" evidence="7">
    <location>
        <position position="273"/>
    </location>
    <ligand>
        <name>glyoxylate</name>
        <dbReference type="ChEBI" id="CHEBI:36655"/>
    </ligand>
</feature>
<feature type="binding site" evidence="7">
    <location>
        <position position="276"/>
    </location>
    <ligand>
        <name>glyoxylate</name>
        <dbReference type="ChEBI" id="CHEBI:36655"/>
    </ligand>
</feature>
<dbReference type="PROSITE" id="PS00557">
    <property type="entry name" value="FMN_HYDROXY_ACID_DH_1"/>
    <property type="match status" value="1"/>
</dbReference>
<comment type="similarity">
    <text evidence="5">Belongs to the FMN-dependent alpha-hydroxy acid dehydrogenase family.</text>
</comment>
<feature type="binding site" evidence="7">
    <location>
        <position position="112"/>
    </location>
    <ligand>
        <name>FMN</name>
        <dbReference type="ChEBI" id="CHEBI:58210"/>
    </ligand>
</feature>
<dbReference type="Proteomes" id="UP000799640">
    <property type="component" value="Unassembled WGS sequence"/>
</dbReference>
<reference evidence="9" key="1">
    <citation type="journal article" date="2020" name="Stud. Mycol.">
        <title>101 Dothideomycetes genomes: a test case for predicting lifestyles and emergence of pathogens.</title>
        <authorList>
            <person name="Haridas S."/>
            <person name="Albert R."/>
            <person name="Binder M."/>
            <person name="Bloem J."/>
            <person name="Labutti K."/>
            <person name="Salamov A."/>
            <person name="Andreopoulos B."/>
            <person name="Baker S."/>
            <person name="Barry K."/>
            <person name="Bills G."/>
            <person name="Bluhm B."/>
            <person name="Cannon C."/>
            <person name="Castanera R."/>
            <person name="Culley D."/>
            <person name="Daum C."/>
            <person name="Ezra D."/>
            <person name="Gonzalez J."/>
            <person name="Henrissat B."/>
            <person name="Kuo A."/>
            <person name="Liang C."/>
            <person name="Lipzen A."/>
            <person name="Lutzoni F."/>
            <person name="Magnuson J."/>
            <person name="Mondo S."/>
            <person name="Nolan M."/>
            <person name="Ohm R."/>
            <person name="Pangilinan J."/>
            <person name="Park H.-J."/>
            <person name="Ramirez L."/>
            <person name="Alfaro M."/>
            <person name="Sun H."/>
            <person name="Tritt A."/>
            <person name="Yoshinaga Y."/>
            <person name="Zwiers L.-H."/>
            <person name="Turgeon B."/>
            <person name="Goodwin S."/>
            <person name="Spatafora J."/>
            <person name="Crous P."/>
            <person name="Grigoriev I."/>
        </authorList>
    </citation>
    <scope>NUCLEOTIDE SEQUENCE</scope>
    <source>
        <strain evidence="9">CBS 262.69</strain>
    </source>
</reference>
<dbReference type="Gene3D" id="3.20.20.70">
    <property type="entry name" value="Aldolase class I"/>
    <property type="match status" value="1"/>
</dbReference>
<accession>A0A6G1I7S0</accession>
<keyword evidence="4" id="KW-0560">Oxidoreductase</keyword>
<evidence type="ECO:0000256" key="5">
    <source>
        <dbReference type="ARBA" id="ARBA00024042"/>
    </source>
</evidence>
<dbReference type="OrthoDB" id="25826at2759"/>
<dbReference type="PROSITE" id="PS51349">
    <property type="entry name" value="FMN_HYDROXY_ACID_DH_2"/>
    <property type="match status" value="1"/>
</dbReference>
<name>A0A6G1I7S0_9PEZI</name>
<comment type="cofactor">
    <cofactor evidence="1">
        <name>FMN</name>
        <dbReference type="ChEBI" id="CHEBI:58210"/>
    </cofactor>
</comment>
<dbReference type="PANTHER" id="PTHR10578:SF86">
    <property type="entry name" value="DEPENDENT DEHYDROGENASE, PUTATIVE (AFU_ORTHOLOGUE AFUA_6G02720)-RELATED"/>
    <property type="match status" value="1"/>
</dbReference>
<feature type="active site" description="Proton acceptor" evidence="6">
    <location>
        <position position="273"/>
    </location>
</feature>
<gene>
    <name evidence="9" type="ORF">EJ06DRAFT_578989</name>
</gene>
<organism evidence="9 10">
    <name type="scientific">Trichodelitschia bisporula</name>
    <dbReference type="NCBI Taxonomy" id="703511"/>
    <lineage>
        <taxon>Eukaryota</taxon>
        <taxon>Fungi</taxon>
        <taxon>Dikarya</taxon>
        <taxon>Ascomycota</taxon>
        <taxon>Pezizomycotina</taxon>
        <taxon>Dothideomycetes</taxon>
        <taxon>Dothideomycetes incertae sedis</taxon>
        <taxon>Phaeotrichales</taxon>
        <taxon>Phaeotrichaceae</taxon>
        <taxon>Trichodelitschia</taxon>
    </lineage>
</organism>
<feature type="binding site" evidence="7">
    <location>
        <begin position="327"/>
        <end position="328"/>
    </location>
    <ligand>
        <name>FMN</name>
        <dbReference type="ChEBI" id="CHEBI:58210"/>
    </ligand>
</feature>
<dbReference type="InterPro" id="IPR012133">
    <property type="entry name" value="Alpha-hydoxy_acid_DH_FMN"/>
</dbReference>
<dbReference type="FunFam" id="3.20.20.70:FF:000132">
    <property type="entry name" value="FMN dependent dehydrogenase"/>
    <property type="match status" value="1"/>
</dbReference>
<dbReference type="Pfam" id="PF01070">
    <property type="entry name" value="FMN_dh"/>
    <property type="match status" value="1"/>
</dbReference>
<feature type="binding site" evidence="7">
    <location>
        <begin position="304"/>
        <end position="308"/>
    </location>
    <ligand>
        <name>FMN</name>
        <dbReference type="ChEBI" id="CHEBI:58210"/>
    </ligand>
</feature>
<protein>
    <submittedName>
        <fullName evidence="9">FMN-dependent alpha-hydroxy acid dehydrogenase</fullName>
    </submittedName>
</protein>
<dbReference type="EMBL" id="ML996688">
    <property type="protein sequence ID" value="KAF2404340.1"/>
    <property type="molecule type" value="Genomic_DNA"/>
</dbReference>
<evidence type="ECO:0000256" key="3">
    <source>
        <dbReference type="ARBA" id="ARBA00022643"/>
    </source>
</evidence>
<dbReference type="InterPro" id="IPR037350">
    <property type="entry name" value="LMO_FMN"/>
</dbReference>
<feature type="binding site" evidence="7">
    <location>
        <position position="171"/>
    </location>
    <ligand>
        <name>glyoxylate</name>
        <dbReference type="ChEBI" id="CHEBI:36655"/>
    </ligand>
</feature>